<reference evidence="4 5" key="1">
    <citation type="submission" date="2014-02" db="EMBL/GenBank/DDBJ databases">
        <authorList>
            <person name="Sears C."/>
            <person name="Carroll K."/>
            <person name="Sack B.R."/>
            <person name="Qadri F."/>
            <person name="Myers L.L."/>
            <person name="Chung G.-T."/>
            <person name="Escheverria P."/>
            <person name="Fraser C.M."/>
            <person name="Sadzewicz L."/>
            <person name="Shefchek K.A."/>
            <person name="Tallon L."/>
            <person name="Das S.P."/>
            <person name="Daugherty S."/>
            <person name="Mongodin E.F."/>
        </authorList>
    </citation>
    <scope>NUCLEOTIDE SEQUENCE [LARGE SCALE GENOMIC DNA]</scope>
    <source>
        <strain evidence="5">3988T(B)14</strain>
    </source>
</reference>
<name>A0A015SM39_BACFG</name>
<dbReference type="FunFam" id="3.40.50.300:FF:002063">
    <property type="entry name" value="DNA helicase related protein"/>
    <property type="match status" value="1"/>
</dbReference>
<evidence type="ECO:0000259" key="1">
    <source>
        <dbReference type="Pfam" id="PF13086"/>
    </source>
</evidence>
<dbReference type="GO" id="GO:0004386">
    <property type="term" value="F:helicase activity"/>
    <property type="evidence" value="ECO:0007669"/>
    <property type="project" value="InterPro"/>
</dbReference>
<dbReference type="InterPro" id="IPR025103">
    <property type="entry name" value="DUF4011"/>
</dbReference>
<dbReference type="EMBL" id="JGCY01000370">
    <property type="protein sequence ID" value="EXY73264.1"/>
    <property type="molecule type" value="Genomic_DNA"/>
</dbReference>
<dbReference type="Pfam" id="PF13195">
    <property type="entry name" value="DUF4011"/>
    <property type="match status" value="1"/>
</dbReference>
<dbReference type="Pfam" id="PF13086">
    <property type="entry name" value="AAA_11"/>
    <property type="match status" value="2"/>
</dbReference>
<dbReference type="CDD" id="cd18808">
    <property type="entry name" value="SF1_C_Upf1"/>
    <property type="match status" value="1"/>
</dbReference>
<dbReference type="SUPFAM" id="SSF52980">
    <property type="entry name" value="Restriction endonuclease-like"/>
    <property type="match status" value="1"/>
</dbReference>
<dbReference type="Gene3D" id="3.40.50.300">
    <property type="entry name" value="P-loop containing nucleotide triphosphate hydrolases"/>
    <property type="match status" value="3"/>
</dbReference>
<gene>
    <name evidence="4" type="ORF">M124_2969</name>
</gene>
<dbReference type="InterPro" id="IPR049468">
    <property type="entry name" value="Restrct_endonuc-II-like_dom"/>
</dbReference>
<feature type="domain" description="DNA2/NAM7 helicase-like C-terminal" evidence="2">
    <location>
        <begin position="1394"/>
        <end position="1579"/>
    </location>
</feature>
<dbReference type="InterPro" id="IPR047187">
    <property type="entry name" value="SF1_C_Upf1"/>
</dbReference>
<dbReference type="InterPro" id="IPR041677">
    <property type="entry name" value="DNA2/NAM7_AAA_11"/>
</dbReference>
<sequence length="1957" mass="222209">MSQENPSSQLDVEFIYLPVINYSMQQNRIPVVRLLSIKNNTEHPLADLKVFLTLEPEFASVSPVMVEKLASGEIITITGLNLMLDPSFFIQQTERLSGTIVLVVSDEENVFFQEKYPVDILAFDQWGGIQVLPELLSAFVVPNHPVLTGVLSRASSILKEWSGNSSLDAYQSCNPNRVKLQLAALYEAIKEQHIAYCTPPSSFGDAGQRVRLSDNVLSGKLGTCLDLSLLYASCAEAMGLHPLLVIIQGHAFVGCWLIDGTFPDAVNDDPSLLTKRTADGINEVILLEATCMTDGNNVTFDTAVGLANDKMLAVNDFTCFIDVVRSRFAHILPLPQRVMHGKAWTVGLEVAQIPKGGLYISPVSAPEEIKQYDLDNQDSYVEFTKQLLWERKLLDLSLRNNFLNLRITRNALQVISADIDKMEDAFSDGTEFQILGKPSDWDNPLYDFGLYGTLTESDPMIGLIKQELTQKRLRTYLTEQDLKKSLTYLYRSSRIALEENGANTLYLALGLLRWYETEHSERPRYAPILLLPVEMIRKSVSKGYIIRAREEESMLNITLLEMLRQNFGITISGLDSLPKDENGTDVKRIFSIFRKAVMNEKRWDVEEQAILGTFSFSKFIMWNDIHSNAEELGKNKIVGSLMSGKMEWEVAEVDANAVELDHALTPADIALPVSADSSQLEAVYEAVNEKSFILHGPPGTGKSQTITNIIANALYQGKRVLFVAEKMAALSVVQKRLMNIGLAPFCLELHSNKARKTDVLSQLKESTEIFRYKEPEEFKEESERLFKMRQQINGYVEALHRIYPCGISVYEAITRYSSIDETEEIMIPASLLASLTKEQFNEWNHAVEELIGVGKVSGHSHQHPLTGINIMEYSSQLKEEADKLLKDYMILLQKMEEKMNRCFSNYGIGNKCTEKLLDNFVRFIRILMQLPGMTGNLMLLTDLDENVDKIGRIIEHGRKRDEFCNLLKQSFEGTFLTLPVQQKISEWKDITQSWFLPRLLKQRKFCKELSLFSLQGRVNKEQVLPALQQLLFYQQQKQEVDSSSRWFEDLFGNKSHPGEEQWDDIEVMSKAILQLNRLLVEVVDDPMSIRRVKEKLAEQLSEGYSLFRQMNRELLEGLVYDWECIKQLEKSMLQLLGVSKEVLHACEDDWLAGASRQCEIWARNTDKLKDWYRWLNVSRRFEACGLTSVFAAYTERNLPAERMMNIYLKGFYHSFIEYAIGKEQVLQFFNGELFNDSIRRFRELNTEYQELIKKELYTKLASNIPSFVLAAAQSSEVGILQKCIRSNGRGMSIRKLFDSISNLLSRMCPCMLMSPMSVAQYINVNHDKFDLVVFDEASQIPTCEAVGAIARGNHVVVVGDPKQMPPTNFFTSNSVDEEHIEIEDLESILDDCLALSMPSKYLLWHYRSKHESLIAFSNSQYYDNKLLTFPSPDDLAAKVTLVPIEGYYDKGKSRQNQAEAQAVVDEIVRRLSDPELRNQSIGVVTFSSVQQTLIEDMLSDVVLQNAELENLAFNREEPVFIKNLENVQGDERDVILFSVGYGPDVNGRVSLNFGPLNRDGGERRLNVAVSRARYEMKVFSTLRADQIDLKKTSSIGVAGLKYFLEYAGKGTGVLNHSYAAVSEEVEMGELIAAALREKGHQVKTKIGCSGFKVDVGIIDPNDTSRYMLGILCDGENYRAAKTARDREIVQDSVLKMLGWNICKVWTLDWWEDSQKVIDHIEAELKRAECGKSQRSVPVISLASGSGEVQKEGLLCHAQHCLVKLPEQVIREEVKAASPEIYEKTFLNSVNVSAWELMMPRREPRIRKQLNEIMRTEAPISRSLLSSRIFNAYGILRKTARLIEWMDGILDKTPYYKQEIDGLVFYWNTKEEADSYTGFRIDSKREAVDLPPREVANAARNILEQQVALPLVDLMRVTAQLLGYARFGLNVETAMRRGVQILLDGEEVKIEGDKILMK</sequence>
<dbReference type="Proteomes" id="UP000020529">
    <property type="component" value="Unassembled WGS sequence"/>
</dbReference>
<comment type="caution">
    <text evidence="4">The sequence shown here is derived from an EMBL/GenBank/DDBJ whole genome shotgun (WGS) entry which is preliminary data.</text>
</comment>
<dbReference type="Pfam" id="PF13087">
    <property type="entry name" value="AAA_12"/>
    <property type="match status" value="1"/>
</dbReference>
<evidence type="ECO:0000259" key="3">
    <source>
        <dbReference type="Pfam" id="PF18741"/>
    </source>
</evidence>
<dbReference type="SUPFAM" id="SSF52540">
    <property type="entry name" value="P-loop containing nucleoside triphosphate hydrolases"/>
    <property type="match status" value="1"/>
</dbReference>
<dbReference type="InterPro" id="IPR041679">
    <property type="entry name" value="DNA2/NAM7-like_C"/>
</dbReference>
<protein>
    <submittedName>
        <fullName evidence="4">AAA domain protein</fullName>
    </submittedName>
</protein>
<accession>A0A015SM39</accession>
<dbReference type="InterPro" id="IPR011335">
    <property type="entry name" value="Restrct_endonuc-II-like"/>
</dbReference>
<feature type="domain" description="DNA2/NAM7 helicase helicase" evidence="1">
    <location>
        <begin position="676"/>
        <end position="753"/>
    </location>
</feature>
<dbReference type="PANTHER" id="PTHR10887:SF530">
    <property type="entry name" value="SUPERFAMILY I DNA HELICASES"/>
    <property type="match status" value="1"/>
</dbReference>
<organism evidence="4 5">
    <name type="scientific">Bacteroides fragilis str. 3988T(B)14</name>
    <dbReference type="NCBI Taxonomy" id="1339315"/>
    <lineage>
        <taxon>Bacteria</taxon>
        <taxon>Pseudomonadati</taxon>
        <taxon>Bacteroidota</taxon>
        <taxon>Bacteroidia</taxon>
        <taxon>Bacteroidales</taxon>
        <taxon>Bacteroidaceae</taxon>
        <taxon>Bacteroides</taxon>
    </lineage>
</organism>
<evidence type="ECO:0000259" key="2">
    <source>
        <dbReference type="Pfam" id="PF13087"/>
    </source>
</evidence>
<proteinExistence type="predicted"/>
<feature type="domain" description="Restriction endonuclease type II-like" evidence="3">
    <location>
        <begin position="1631"/>
        <end position="1724"/>
    </location>
</feature>
<dbReference type="InterPro" id="IPR027417">
    <property type="entry name" value="P-loop_NTPase"/>
</dbReference>
<feature type="domain" description="DNA2/NAM7 helicase helicase" evidence="1">
    <location>
        <begin position="1325"/>
        <end position="1367"/>
    </location>
</feature>
<dbReference type="PATRIC" id="fig|1339315.3.peg.3646"/>
<evidence type="ECO:0000313" key="5">
    <source>
        <dbReference type="Proteomes" id="UP000020529"/>
    </source>
</evidence>
<dbReference type="Pfam" id="PF18741">
    <property type="entry name" value="MTES_1575"/>
    <property type="match status" value="1"/>
</dbReference>
<evidence type="ECO:0000313" key="4">
    <source>
        <dbReference type="EMBL" id="EXY73264.1"/>
    </source>
</evidence>
<dbReference type="RefSeq" id="WP_022347892.1">
    <property type="nucleotide sequence ID" value="NZ_JGCY01000370.1"/>
</dbReference>
<dbReference type="PANTHER" id="PTHR10887">
    <property type="entry name" value="DNA2/NAM7 HELICASE FAMILY"/>
    <property type="match status" value="1"/>
</dbReference>
<dbReference type="Gene3D" id="3.40.960.10">
    <property type="entry name" value="VSR Endonuclease"/>
    <property type="match status" value="1"/>
</dbReference>
<dbReference type="InterPro" id="IPR045055">
    <property type="entry name" value="DNA2/NAM7-like"/>
</dbReference>